<feature type="region of interest" description="Disordered" evidence="1">
    <location>
        <begin position="16"/>
        <end position="38"/>
    </location>
</feature>
<dbReference type="AlphaFoldDB" id="A0A016T5H4"/>
<organism evidence="2 3">
    <name type="scientific">Ancylostoma ceylanicum</name>
    <dbReference type="NCBI Taxonomy" id="53326"/>
    <lineage>
        <taxon>Eukaryota</taxon>
        <taxon>Metazoa</taxon>
        <taxon>Ecdysozoa</taxon>
        <taxon>Nematoda</taxon>
        <taxon>Chromadorea</taxon>
        <taxon>Rhabditida</taxon>
        <taxon>Rhabditina</taxon>
        <taxon>Rhabditomorpha</taxon>
        <taxon>Strongyloidea</taxon>
        <taxon>Ancylostomatidae</taxon>
        <taxon>Ancylostomatinae</taxon>
        <taxon>Ancylostoma</taxon>
    </lineage>
</organism>
<reference evidence="3" key="1">
    <citation type="journal article" date="2015" name="Nat. Genet.">
        <title>The genome and transcriptome of the zoonotic hookworm Ancylostoma ceylanicum identify infection-specific gene families.</title>
        <authorList>
            <person name="Schwarz E.M."/>
            <person name="Hu Y."/>
            <person name="Antoshechkin I."/>
            <person name="Miller M.M."/>
            <person name="Sternberg P.W."/>
            <person name="Aroian R.V."/>
        </authorList>
    </citation>
    <scope>NUCLEOTIDE SEQUENCE</scope>
    <source>
        <strain evidence="3">HY135</strain>
    </source>
</reference>
<sequence length="107" mass="11955">MQKEADALMCAMHLAGNDPRHAGRGGPRRRQGHAGGFAAVPGSRGKFWLFASEVELHCNRPTRSEMYRPSGTTSPPKRLRRPRLLAHHVVISNLRIAFDRCLSDINQ</sequence>
<proteinExistence type="predicted"/>
<evidence type="ECO:0000313" key="2">
    <source>
        <dbReference type="EMBL" id="EYB97932.1"/>
    </source>
</evidence>
<evidence type="ECO:0000313" key="3">
    <source>
        <dbReference type="Proteomes" id="UP000024635"/>
    </source>
</evidence>
<dbReference type="Proteomes" id="UP000024635">
    <property type="component" value="Unassembled WGS sequence"/>
</dbReference>
<feature type="compositionally biased region" description="Basic residues" evidence="1">
    <location>
        <begin position="22"/>
        <end position="32"/>
    </location>
</feature>
<keyword evidence="3" id="KW-1185">Reference proteome</keyword>
<dbReference type="EMBL" id="JARK01001471">
    <property type="protein sequence ID" value="EYB97932.1"/>
    <property type="molecule type" value="Genomic_DNA"/>
</dbReference>
<name>A0A016T5H4_9BILA</name>
<gene>
    <name evidence="2" type="primary">Acey_s0135.g1899</name>
    <name evidence="2" type="ORF">Y032_0135g1899</name>
</gene>
<protein>
    <submittedName>
        <fullName evidence="2">Uncharacterized protein</fullName>
    </submittedName>
</protein>
<accession>A0A016T5H4</accession>
<comment type="caution">
    <text evidence="2">The sequence shown here is derived from an EMBL/GenBank/DDBJ whole genome shotgun (WGS) entry which is preliminary data.</text>
</comment>
<evidence type="ECO:0000256" key="1">
    <source>
        <dbReference type="SAM" id="MobiDB-lite"/>
    </source>
</evidence>